<dbReference type="InterPro" id="IPR029016">
    <property type="entry name" value="GAF-like_dom_sf"/>
</dbReference>
<feature type="compositionally biased region" description="Polar residues" evidence="5">
    <location>
        <begin position="1"/>
        <end position="18"/>
    </location>
</feature>
<proteinExistence type="predicted"/>
<dbReference type="InterPro" id="IPR001845">
    <property type="entry name" value="HTH_ArsR_DNA-bd_dom"/>
</dbReference>
<dbReference type="Proteomes" id="UP000011555">
    <property type="component" value="Unassembled WGS sequence"/>
</dbReference>
<dbReference type="GO" id="GO:0003700">
    <property type="term" value="F:DNA-binding transcription factor activity"/>
    <property type="evidence" value="ECO:0007669"/>
    <property type="project" value="InterPro"/>
</dbReference>
<dbReference type="Proteomes" id="UP000186547">
    <property type="component" value="Chromosome"/>
</dbReference>
<gene>
    <name evidence="10" type="ORF">C445_03263</name>
    <name evidence="9" type="ORF">CHINAEXTREME_00015</name>
</gene>
<feature type="domain" description="HTH iclR-type" evidence="7">
    <location>
        <begin position="21"/>
        <end position="80"/>
    </location>
</feature>
<evidence type="ECO:0000259" key="8">
    <source>
        <dbReference type="PROSITE" id="PS51078"/>
    </source>
</evidence>
<dbReference type="SUPFAM" id="SSF55781">
    <property type="entry name" value="GAF domain-like"/>
    <property type="match status" value="1"/>
</dbReference>
<dbReference type="GO" id="GO:0045892">
    <property type="term" value="P:negative regulation of DNA-templated transcription"/>
    <property type="evidence" value="ECO:0007669"/>
    <property type="project" value="TreeGrafter"/>
</dbReference>
<dbReference type="KEGG" id="hlc:CHINAEXTREME00015"/>
<dbReference type="eggNOG" id="arCOG02798">
    <property type="taxonomic scope" value="Archaea"/>
</dbReference>
<dbReference type="PROSITE" id="PS51078">
    <property type="entry name" value="ICLR_ED"/>
    <property type="match status" value="1"/>
</dbReference>
<dbReference type="PANTHER" id="PTHR30136">
    <property type="entry name" value="HELIX-TURN-HELIX TRANSCRIPTIONAL REGULATOR, ICLR FAMILY"/>
    <property type="match status" value="1"/>
</dbReference>
<dbReference type="InterPro" id="IPR011991">
    <property type="entry name" value="ArsR-like_HTH"/>
</dbReference>
<dbReference type="PANTHER" id="PTHR30136:SF35">
    <property type="entry name" value="HTH-TYPE TRANSCRIPTIONAL REGULATOR RV1719"/>
    <property type="match status" value="1"/>
</dbReference>
<dbReference type="PATRIC" id="fig|358396.7.peg.663"/>
<keyword evidence="1" id="KW-0805">Transcription regulation</keyword>
<evidence type="ECO:0000256" key="4">
    <source>
        <dbReference type="SAM" id="Coils"/>
    </source>
</evidence>
<dbReference type="SMART" id="SM00418">
    <property type="entry name" value="HTH_ARSR"/>
    <property type="match status" value="1"/>
</dbReference>
<evidence type="ECO:0000313" key="10">
    <source>
        <dbReference type="EMBL" id="EMA36417.1"/>
    </source>
</evidence>
<dbReference type="InterPro" id="IPR005471">
    <property type="entry name" value="Tscrpt_reg_IclR_N"/>
</dbReference>
<keyword evidence="3" id="KW-0804">Transcription</keyword>
<dbReference type="STRING" id="358396.CHINAEXTREME_00015"/>
<feature type="domain" description="IclR-ED" evidence="8">
    <location>
        <begin position="81"/>
        <end position="264"/>
    </location>
</feature>
<dbReference type="RefSeq" id="WP_007140399.1">
    <property type="nucleotide sequence ID" value="NZ_AOLZ01000019.1"/>
</dbReference>
<dbReference type="Pfam" id="PF09339">
    <property type="entry name" value="HTH_IclR"/>
    <property type="match status" value="1"/>
</dbReference>
<keyword evidence="4" id="KW-0175">Coiled coil</keyword>
<evidence type="ECO:0000256" key="2">
    <source>
        <dbReference type="ARBA" id="ARBA00023125"/>
    </source>
</evidence>
<dbReference type="InterPro" id="IPR014757">
    <property type="entry name" value="Tscrpt_reg_IclR_C"/>
</dbReference>
<dbReference type="InterPro" id="IPR036388">
    <property type="entry name" value="WH-like_DNA-bd_sf"/>
</dbReference>
<evidence type="ECO:0000313" key="12">
    <source>
        <dbReference type="Proteomes" id="UP000186547"/>
    </source>
</evidence>
<keyword evidence="11" id="KW-1185">Reference proteome</keyword>
<protein>
    <submittedName>
        <fullName evidence="9 10">Transcriptional regulator</fullName>
    </submittedName>
</protein>
<reference evidence="9 12" key="1">
    <citation type="journal article" date="2011" name="J. Bacteriol.">
        <title>Genome sequence of Halobiforma lacisalsi AJ5, an extremely halophilic archaeon which harbors a bop gene.</title>
        <authorList>
            <person name="Jiang X."/>
            <person name="Wang S."/>
            <person name="Cheng H."/>
            <person name="Huo Y."/>
            <person name="Zhang X."/>
            <person name="Zhu X."/>
            <person name="Han X."/>
            <person name="Ni P."/>
            <person name="Wu M."/>
        </authorList>
    </citation>
    <scope>NUCLEOTIDE SEQUENCE [LARGE SCALE GENOMIC DNA]</scope>
    <source>
        <strain evidence="9 12">AJ5</strain>
    </source>
</reference>
<dbReference type="Gene3D" id="3.30.450.40">
    <property type="match status" value="1"/>
</dbReference>
<dbReference type="AlphaFoldDB" id="M0LS75"/>
<feature type="region of interest" description="Disordered" evidence="5">
    <location>
        <begin position="1"/>
        <end position="21"/>
    </location>
</feature>
<accession>M0LS75</accession>
<evidence type="ECO:0000259" key="7">
    <source>
        <dbReference type="PROSITE" id="PS51077"/>
    </source>
</evidence>
<dbReference type="PROSITE" id="PS50987">
    <property type="entry name" value="HTH_ARSR_2"/>
    <property type="match status" value="1"/>
</dbReference>
<evidence type="ECO:0000256" key="5">
    <source>
        <dbReference type="SAM" id="MobiDB-lite"/>
    </source>
</evidence>
<evidence type="ECO:0000259" key="6">
    <source>
        <dbReference type="PROSITE" id="PS50987"/>
    </source>
</evidence>
<reference evidence="9" key="3">
    <citation type="submission" date="2017-01" db="EMBL/GenBank/DDBJ databases">
        <authorList>
            <person name="Mah S.A."/>
            <person name="Swanson W.J."/>
            <person name="Moy G.W."/>
            <person name="Vacquier V.D."/>
        </authorList>
    </citation>
    <scope>NUCLEOTIDE SEQUENCE</scope>
    <source>
        <strain evidence="9">AJ5</strain>
    </source>
</reference>
<evidence type="ECO:0000256" key="1">
    <source>
        <dbReference type="ARBA" id="ARBA00023015"/>
    </source>
</evidence>
<dbReference type="Pfam" id="PF01614">
    <property type="entry name" value="IclR_C"/>
    <property type="match status" value="1"/>
</dbReference>
<dbReference type="GO" id="GO:0003677">
    <property type="term" value="F:DNA binding"/>
    <property type="evidence" value="ECO:0007669"/>
    <property type="project" value="UniProtKB-KW"/>
</dbReference>
<dbReference type="CDD" id="cd00090">
    <property type="entry name" value="HTH_ARSR"/>
    <property type="match status" value="1"/>
</dbReference>
<reference evidence="10 11" key="2">
    <citation type="journal article" date="2014" name="PLoS Genet.">
        <title>Phylogenetically driven sequencing of extremely halophilic archaea reveals strategies for static and dynamic osmo-response.</title>
        <authorList>
            <person name="Becker E.A."/>
            <person name="Seitzer P.M."/>
            <person name="Tritt A."/>
            <person name="Larsen D."/>
            <person name="Krusor M."/>
            <person name="Yao A.I."/>
            <person name="Wu D."/>
            <person name="Madern D."/>
            <person name="Eisen J.A."/>
            <person name="Darling A.E."/>
            <person name="Facciotti M.T."/>
        </authorList>
    </citation>
    <scope>NUCLEOTIDE SEQUENCE [LARGE SCALE GENOMIC DNA]</scope>
    <source>
        <strain evidence="10 11">AJ5</strain>
    </source>
</reference>
<name>M0LS75_NATLA</name>
<dbReference type="InterPro" id="IPR036390">
    <property type="entry name" value="WH_DNA-bd_sf"/>
</dbReference>
<evidence type="ECO:0000313" key="11">
    <source>
        <dbReference type="Proteomes" id="UP000011555"/>
    </source>
</evidence>
<dbReference type="EMBL" id="CP019285">
    <property type="protein sequence ID" value="APW96240.1"/>
    <property type="molecule type" value="Genomic_DNA"/>
</dbReference>
<dbReference type="PROSITE" id="PS51077">
    <property type="entry name" value="HTH_ICLR"/>
    <property type="match status" value="1"/>
</dbReference>
<dbReference type="Gene3D" id="1.10.10.10">
    <property type="entry name" value="Winged helix-like DNA-binding domain superfamily/Winged helix DNA-binding domain"/>
    <property type="match status" value="1"/>
</dbReference>
<sequence length="265" mass="28454">MGPNSGSDEGPGSDSNAGSGIKATETTFAIVDALADRGRARLTEIADAVDVANSTASDHLRTLRDHGYVVAEEDGYRLSLKFMDTGERAKRHYRDLLEAADPVLEQLVAETGETVNLVAEENGRGVYVDRRVGERGVPTDSWVGRGKPLHTISAGKAILAELPGERRAELLEGGLAAVSDRTTTSRDDLEDELAAVREEGVAFNDRESHERIRAVGAPIVLEGDVYGAVSVAGPAKRLTGSYFREEIPDLLLGAVNEIELKLAYR</sequence>
<feature type="coiled-coil region" evidence="4">
    <location>
        <begin position="179"/>
        <end position="206"/>
    </location>
</feature>
<dbReference type="SUPFAM" id="SSF46785">
    <property type="entry name" value="Winged helix' DNA-binding domain"/>
    <property type="match status" value="1"/>
</dbReference>
<dbReference type="InterPro" id="IPR050707">
    <property type="entry name" value="HTH_MetabolicPath_Reg"/>
</dbReference>
<evidence type="ECO:0000313" key="9">
    <source>
        <dbReference type="EMBL" id="APW96240.1"/>
    </source>
</evidence>
<organism evidence="10 11">
    <name type="scientific">Natronobacterium lacisalsi AJ5</name>
    <dbReference type="NCBI Taxonomy" id="358396"/>
    <lineage>
        <taxon>Archaea</taxon>
        <taxon>Methanobacteriati</taxon>
        <taxon>Methanobacteriota</taxon>
        <taxon>Stenosarchaea group</taxon>
        <taxon>Halobacteria</taxon>
        <taxon>Halobacteriales</taxon>
        <taxon>Natrialbaceae</taxon>
        <taxon>Natronobacterium</taxon>
    </lineage>
</organism>
<keyword evidence="2" id="KW-0238">DNA-binding</keyword>
<feature type="domain" description="HTH arsR-type" evidence="6">
    <location>
        <begin position="7"/>
        <end position="108"/>
    </location>
</feature>
<dbReference type="EMBL" id="AOLZ01000019">
    <property type="protein sequence ID" value="EMA36417.1"/>
    <property type="molecule type" value="Genomic_DNA"/>
</dbReference>
<dbReference type="GeneID" id="30919462"/>
<dbReference type="SMART" id="SM00346">
    <property type="entry name" value="HTH_ICLR"/>
    <property type="match status" value="1"/>
</dbReference>
<evidence type="ECO:0000256" key="3">
    <source>
        <dbReference type="ARBA" id="ARBA00023163"/>
    </source>
</evidence>